<dbReference type="OMA" id="SYAISAH"/>
<dbReference type="RefSeq" id="XP_001749296.1">
    <property type="nucleotide sequence ID" value="XM_001749244.1"/>
</dbReference>
<dbReference type="GO" id="GO:0072487">
    <property type="term" value="C:MSL complex"/>
    <property type="evidence" value="ECO:0000318"/>
    <property type="project" value="GO_Central"/>
</dbReference>
<gene>
    <name evidence="10" type="ORF">MONBRDRAFT_28848</name>
</gene>
<evidence type="ECO:0000256" key="3">
    <source>
        <dbReference type="ARBA" id="ARBA00013184"/>
    </source>
</evidence>
<dbReference type="InterPro" id="IPR002717">
    <property type="entry name" value="HAT_MYST-type"/>
</dbReference>
<evidence type="ECO:0000256" key="7">
    <source>
        <dbReference type="PIRSR" id="PIRSR602717-51"/>
    </source>
</evidence>
<dbReference type="EMBL" id="CH991570">
    <property type="protein sequence ID" value="EDQ85817.1"/>
    <property type="molecule type" value="Genomic_DNA"/>
</dbReference>
<proteinExistence type="inferred from homology"/>
<dbReference type="STRING" id="81824.A9V986"/>
<evidence type="ECO:0000256" key="6">
    <source>
        <dbReference type="ARBA" id="ARBA00023242"/>
    </source>
</evidence>
<sequence>MKRRYNEVNNLPTNEDVDATTAALELEHEKHTKVKFVNRIYFGVYAMDTWYFSPYPDEYGKSPALFVCEWCLKYMLQPTSLRDHDCQHRQPPGREIYRKGNVSVYEVDGAEHKLYCQNLCLLAKVFLDHKTLYFDVSTFLFYILTEVDADGAHFVGYFSKEKVSVDNNNLACICTLPPYQKKGYGRFLIEFSYALSQAEGKIGSPEKPLSDLGKLGYRSYWSWLLLNALRGKKGTISMPALSKATGIAPDDVFNTLQALNLTKYWKGEHVVCITPKLIDDLLATGKFKGPKVPVDVRCLRWSSPL</sequence>
<dbReference type="Pfam" id="PF17772">
    <property type="entry name" value="zf-MYST"/>
    <property type="match status" value="1"/>
</dbReference>
<keyword evidence="11" id="KW-1185">Reference proteome</keyword>
<feature type="domain" description="MYST-type HAT" evidence="9">
    <location>
        <begin position="32"/>
        <end position="303"/>
    </location>
</feature>
<dbReference type="FunFam" id="3.30.60.60:FF:000001">
    <property type="entry name" value="Histone acetyltransferase"/>
    <property type="match status" value="1"/>
</dbReference>
<dbReference type="PANTHER" id="PTHR10615">
    <property type="entry name" value="HISTONE ACETYLTRANSFERASE"/>
    <property type="match status" value="1"/>
</dbReference>
<dbReference type="GO" id="GO:0006355">
    <property type="term" value="P:regulation of DNA-templated transcription"/>
    <property type="evidence" value="ECO:0007669"/>
    <property type="project" value="InterPro"/>
</dbReference>
<keyword evidence="5" id="KW-0007">Acetylation</keyword>
<dbReference type="GO" id="GO:0044545">
    <property type="term" value="C:NSL complex"/>
    <property type="evidence" value="ECO:0000318"/>
    <property type="project" value="GO_Central"/>
</dbReference>
<evidence type="ECO:0000256" key="8">
    <source>
        <dbReference type="RuleBase" id="RU361211"/>
    </source>
</evidence>
<dbReference type="KEGG" id="mbr:MONBRDRAFT_28848"/>
<feature type="active site" description="Proton donor/acceptor" evidence="7">
    <location>
        <position position="206"/>
    </location>
</feature>
<evidence type="ECO:0000313" key="11">
    <source>
        <dbReference type="Proteomes" id="UP000001357"/>
    </source>
</evidence>
<dbReference type="eggNOG" id="KOG2747">
    <property type="taxonomic scope" value="Eukaryota"/>
</dbReference>
<dbReference type="PANTHER" id="PTHR10615:SF82">
    <property type="entry name" value="HISTONE ACETYLTRANSFERASE KAT8"/>
    <property type="match status" value="1"/>
</dbReference>
<evidence type="ECO:0000256" key="5">
    <source>
        <dbReference type="ARBA" id="ARBA00022990"/>
    </source>
</evidence>
<dbReference type="InterPro" id="IPR016181">
    <property type="entry name" value="Acyl_CoA_acyltransferase"/>
</dbReference>
<dbReference type="FunCoup" id="A9V986">
    <property type="interactions" value="788"/>
</dbReference>
<dbReference type="Gene3D" id="3.30.60.60">
    <property type="entry name" value="N-acetyl transferase-like"/>
    <property type="match status" value="1"/>
</dbReference>
<dbReference type="InterPro" id="IPR040706">
    <property type="entry name" value="Zf-MYST"/>
</dbReference>
<dbReference type="PROSITE" id="PS51726">
    <property type="entry name" value="MYST_HAT"/>
    <property type="match status" value="1"/>
</dbReference>
<evidence type="ECO:0000313" key="10">
    <source>
        <dbReference type="EMBL" id="EDQ85817.1"/>
    </source>
</evidence>
<dbReference type="InterPro" id="IPR013087">
    <property type="entry name" value="Znf_C2H2_type"/>
</dbReference>
<comment type="similarity">
    <text evidence="2 8">Belongs to the MYST (SAS/MOZ) family.</text>
</comment>
<evidence type="ECO:0000256" key="4">
    <source>
        <dbReference type="ARBA" id="ARBA00022679"/>
    </source>
</evidence>
<dbReference type="Pfam" id="PF01853">
    <property type="entry name" value="MOZ_SAS"/>
    <property type="match status" value="1"/>
</dbReference>
<dbReference type="GeneID" id="5894570"/>
<organism evidence="10 11">
    <name type="scientific">Monosiga brevicollis</name>
    <name type="common">Choanoflagellate</name>
    <dbReference type="NCBI Taxonomy" id="81824"/>
    <lineage>
        <taxon>Eukaryota</taxon>
        <taxon>Choanoflagellata</taxon>
        <taxon>Craspedida</taxon>
        <taxon>Salpingoecidae</taxon>
        <taxon>Monosiga</taxon>
    </lineage>
</organism>
<dbReference type="FunFam" id="3.40.630.30:FF:000002">
    <property type="entry name" value="Histone acetyltransferase"/>
    <property type="match status" value="1"/>
</dbReference>
<dbReference type="EC" id="2.3.1.48" evidence="3 8"/>
<dbReference type="InParanoid" id="A9V986"/>
<reference evidence="10 11" key="1">
    <citation type="journal article" date="2008" name="Nature">
        <title>The genome of the choanoflagellate Monosiga brevicollis and the origin of metazoans.</title>
        <authorList>
            <consortium name="JGI Sequencing"/>
            <person name="King N."/>
            <person name="Westbrook M.J."/>
            <person name="Young S.L."/>
            <person name="Kuo A."/>
            <person name="Abedin M."/>
            <person name="Chapman J."/>
            <person name="Fairclough S."/>
            <person name="Hellsten U."/>
            <person name="Isogai Y."/>
            <person name="Letunic I."/>
            <person name="Marr M."/>
            <person name="Pincus D."/>
            <person name="Putnam N."/>
            <person name="Rokas A."/>
            <person name="Wright K.J."/>
            <person name="Zuzow R."/>
            <person name="Dirks W."/>
            <person name="Good M."/>
            <person name="Goodstein D."/>
            <person name="Lemons D."/>
            <person name="Li W."/>
            <person name="Lyons J.B."/>
            <person name="Morris A."/>
            <person name="Nichols S."/>
            <person name="Richter D.J."/>
            <person name="Salamov A."/>
            <person name="Bork P."/>
            <person name="Lim W.A."/>
            <person name="Manning G."/>
            <person name="Miller W.T."/>
            <person name="McGinnis W."/>
            <person name="Shapiro H."/>
            <person name="Tjian R."/>
            <person name="Grigoriev I.V."/>
            <person name="Rokhsar D."/>
        </authorList>
    </citation>
    <scope>NUCLEOTIDE SEQUENCE [LARGE SCALE GENOMIC DNA]</scope>
    <source>
        <strain evidence="11">MX1 / ATCC 50154</strain>
    </source>
</reference>
<keyword evidence="4" id="KW-0808">Transferase</keyword>
<dbReference type="PROSITE" id="PS00028">
    <property type="entry name" value="ZINC_FINGER_C2H2_1"/>
    <property type="match status" value="1"/>
</dbReference>
<keyword evidence="6 8" id="KW-0539">Nucleus</keyword>
<dbReference type="GO" id="GO:0035267">
    <property type="term" value="C:NuA4 histone acetyltransferase complex"/>
    <property type="evidence" value="ECO:0000318"/>
    <property type="project" value="GO_Central"/>
</dbReference>
<comment type="subcellular location">
    <subcellularLocation>
        <location evidence="1 8">Nucleus</location>
    </subcellularLocation>
</comment>
<protein>
    <recommendedName>
        <fullName evidence="3 8">Histone acetyltransferase</fullName>
        <ecNumber evidence="3 8">2.3.1.48</ecNumber>
    </recommendedName>
</protein>
<dbReference type="InterPro" id="IPR050603">
    <property type="entry name" value="MYST_HAT"/>
</dbReference>
<evidence type="ECO:0000256" key="2">
    <source>
        <dbReference type="ARBA" id="ARBA00010107"/>
    </source>
</evidence>
<dbReference type="InterPro" id="IPR036388">
    <property type="entry name" value="WH-like_DNA-bd_sf"/>
</dbReference>
<accession>A9V986</accession>
<dbReference type="Gene3D" id="3.40.630.30">
    <property type="match status" value="1"/>
</dbReference>
<name>A9V986_MONBE</name>
<dbReference type="Proteomes" id="UP000001357">
    <property type="component" value="Unassembled WGS sequence"/>
</dbReference>
<dbReference type="SUPFAM" id="SSF55729">
    <property type="entry name" value="Acyl-CoA N-acyltransferases (Nat)"/>
    <property type="match status" value="1"/>
</dbReference>
<dbReference type="AlphaFoldDB" id="A9V986"/>
<dbReference type="FunFam" id="1.10.10.10:FF:000022">
    <property type="entry name" value="Histone acetyltransferase"/>
    <property type="match status" value="1"/>
</dbReference>
<dbReference type="GO" id="GO:0046972">
    <property type="term" value="F:histone H4K16 acetyltransferase activity"/>
    <property type="evidence" value="ECO:0000318"/>
    <property type="project" value="GO_Central"/>
</dbReference>
<evidence type="ECO:0000259" key="9">
    <source>
        <dbReference type="PROSITE" id="PS51726"/>
    </source>
</evidence>
<evidence type="ECO:0000256" key="1">
    <source>
        <dbReference type="ARBA" id="ARBA00004123"/>
    </source>
</evidence>
<dbReference type="GO" id="GO:0005634">
    <property type="term" value="C:nucleus"/>
    <property type="evidence" value="ECO:0007669"/>
    <property type="project" value="UniProtKB-SubCell"/>
</dbReference>
<comment type="catalytic activity">
    <reaction evidence="8">
        <text>L-lysyl-[protein] + acetyl-CoA = N(6)-acetyl-L-lysyl-[protein] + CoA + H(+)</text>
        <dbReference type="Rhea" id="RHEA:45948"/>
        <dbReference type="Rhea" id="RHEA-COMP:9752"/>
        <dbReference type="Rhea" id="RHEA-COMP:10731"/>
        <dbReference type="ChEBI" id="CHEBI:15378"/>
        <dbReference type="ChEBI" id="CHEBI:29969"/>
        <dbReference type="ChEBI" id="CHEBI:57287"/>
        <dbReference type="ChEBI" id="CHEBI:57288"/>
        <dbReference type="ChEBI" id="CHEBI:61930"/>
        <dbReference type="EC" id="2.3.1.48"/>
    </reaction>
</comment>
<dbReference type="Gene3D" id="1.10.10.10">
    <property type="entry name" value="Winged helix-like DNA-binding domain superfamily/Winged helix DNA-binding domain"/>
    <property type="match status" value="1"/>
</dbReference>